<dbReference type="PANTHER" id="PTHR34986">
    <property type="entry name" value="EVOLVED BETA-GALACTOSIDASE SUBUNIT BETA"/>
    <property type="match status" value="1"/>
</dbReference>
<dbReference type="NCBIfam" id="TIGR00022">
    <property type="entry name" value="YhcH/YjgK/YiaL family protein"/>
    <property type="match status" value="1"/>
</dbReference>
<proteinExistence type="predicted"/>
<evidence type="ECO:0000313" key="2">
    <source>
        <dbReference type="Proteomes" id="UP000283433"/>
    </source>
</evidence>
<protein>
    <recommendedName>
        <fullName evidence="3">YhcH/YjgK/YiaL family protein</fullName>
    </recommendedName>
</protein>
<dbReference type="Gene3D" id="2.60.120.370">
    <property type="entry name" value="YhcH/YjgK/YiaL"/>
    <property type="match status" value="1"/>
</dbReference>
<reference evidence="1 2" key="1">
    <citation type="submission" date="2016-07" db="EMBL/GenBank/DDBJ databases">
        <title>Genome of Pelobium manganitolerans.</title>
        <authorList>
            <person name="Wu S."/>
            <person name="Wang G."/>
        </authorList>
    </citation>
    <scope>NUCLEOTIDE SEQUENCE [LARGE SCALE GENOMIC DNA]</scope>
    <source>
        <strain evidence="1 2">YS-25</strain>
    </source>
</reference>
<evidence type="ECO:0008006" key="3">
    <source>
        <dbReference type="Google" id="ProtNLM"/>
    </source>
</evidence>
<dbReference type="GO" id="GO:0005829">
    <property type="term" value="C:cytosol"/>
    <property type="evidence" value="ECO:0007669"/>
    <property type="project" value="TreeGrafter"/>
</dbReference>
<dbReference type="OrthoDB" id="9792756at2"/>
<accession>A0A419SBW1</accession>
<dbReference type="InterPro" id="IPR037012">
    <property type="entry name" value="NanQ/TabA/YiaL_sf"/>
</dbReference>
<gene>
    <name evidence="1" type="ORF">BCY91_01475</name>
</gene>
<dbReference type="RefSeq" id="WP_120180234.1">
    <property type="nucleotide sequence ID" value="NZ_MBTA01000001.1"/>
</dbReference>
<dbReference type="AlphaFoldDB" id="A0A419SBW1"/>
<dbReference type="Proteomes" id="UP000283433">
    <property type="component" value="Unassembled WGS sequence"/>
</dbReference>
<dbReference type="InterPro" id="IPR004375">
    <property type="entry name" value="NanQ/TabA/YiaL"/>
</dbReference>
<dbReference type="Pfam" id="PF04074">
    <property type="entry name" value="DUF386"/>
    <property type="match status" value="1"/>
</dbReference>
<name>A0A419SBW1_9SPHI</name>
<keyword evidence="2" id="KW-1185">Reference proteome</keyword>
<comment type="caution">
    <text evidence="1">The sequence shown here is derived from an EMBL/GenBank/DDBJ whole genome shotgun (WGS) entry which is preliminary data.</text>
</comment>
<dbReference type="SUPFAM" id="SSF51197">
    <property type="entry name" value="Clavaminate synthase-like"/>
    <property type="match status" value="1"/>
</dbReference>
<organism evidence="1 2">
    <name type="scientific">Pelobium manganitolerans</name>
    <dbReference type="NCBI Taxonomy" id="1842495"/>
    <lineage>
        <taxon>Bacteria</taxon>
        <taxon>Pseudomonadati</taxon>
        <taxon>Bacteroidota</taxon>
        <taxon>Sphingobacteriia</taxon>
        <taxon>Sphingobacteriales</taxon>
        <taxon>Sphingobacteriaceae</taxon>
        <taxon>Pelobium</taxon>
    </lineage>
</organism>
<sequence>MIIDTLANAEKYIGVHPLFAQAFQYIKSTDLATIEVGKYEIADGLKAIVSDKPGMTAEESEAKFECHNNNIDIQVCIRGTEHIGWKTRNECKDQKGEYNPEKDVLFYNDKPTMQFTLNDNQFVVFFPEDVHAPMIGEGNIKKMVVKVRK</sequence>
<dbReference type="PANTHER" id="PTHR34986:SF1">
    <property type="entry name" value="PROTEIN YIAL"/>
    <property type="match status" value="1"/>
</dbReference>
<dbReference type="EMBL" id="MBTA01000001">
    <property type="protein sequence ID" value="RKD20315.1"/>
    <property type="molecule type" value="Genomic_DNA"/>
</dbReference>
<evidence type="ECO:0000313" key="1">
    <source>
        <dbReference type="EMBL" id="RKD20315.1"/>
    </source>
</evidence>